<feature type="domain" description="CBM6" evidence="7">
    <location>
        <begin position="527"/>
        <end position="650"/>
    </location>
</feature>
<dbReference type="SUPFAM" id="SSF49785">
    <property type="entry name" value="Galactose-binding domain-like"/>
    <property type="match status" value="1"/>
</dbReference>
<dbReference type="EMBL" id="VIXA01000001">
    <property type="protein sequence ID" value="TWG28006.1"/>
    <property type="molecule type" value="Genomic_DNA"/>
</dbReference>
<dbReference type="GO" id="GO:0005975">
    <property type="term" value="P:carbohydrate metabolic process"/>
    <property type="evidence" value="ECO:0007669"/>
    <property type="project" value="InterPro"/>
</dbReference>
<keyword evidence="9" id="KW-1185">Reference proteome</keyword>
<feature type="region of interest" description="Disordered" evidence="6">
    <location>
        <begin position="44"/>
        <end position="91"/>
    </location>
</feature>
<name>A0A561WVW0_9ACTN</name>
<feature type="region of interest" description="Disordered" evidence="6">
    <location>
        <begin position="1"/>
        <end position="24"/>
    </location>
</feature>
<keyword evidence="2" id="KW-0732">Signal</keyword>
<dbReference type="PRINTS" id="PR00740">
    <property type="entry name" value="GLHYDRLASE27"/>
</dbReference>
<dbReference type="Gene3D" id="2.60.120.260">
    <property type="entry name" value="Galactose-binding domain-like"/>
    <property type="match status" value="1"/>
</dbReference>
<dbReference type="Gene3D" id="2.60.40.1180">
    <property type="entry name" value="Golgi alpha-mannosidase II"/>
    <property type="match status" value="1"/>
</dbReference>
<dbReference type="GO" id="GO:0030246">
    <property type="term" value="F:carbohydrate binding"/>
    <property type="evidence" value="ECO:0007669"/>
    <property type="project" value="InterPro"/>
</dbReference>
<dbReference type="GO" id="GO:0004557">
    <property type="term" value="F:alpha-galactosidase activity"/>
    <property type="evidence" value="ECO:0007669"/>
    <property type="project" value="UniProtKB-EC"/>
</dbReference>
<feature type="compositionally biased region" description="Low complexity" evidence="6">
    <location>
        <begin position="80"/>
        <end position="91"/>
    </location>
</feature>
<evidence type="ECO:0000256" key="2">
    <source>
        <dbReference type="ARBA" id="ARBA00022729"/>
    </source>
</evidence>
<dbReference type="Pfam" id="PF16499">
    <property type="entry name" value="Melibiase_2"/>
    <property type="match status" value="2"/>
</dbReference>
<dbReference type="SUPFAM" id="SSF51011">
    <property type="entry name" value="Glycosyl hydrolase domain"/>
    <property type="match status" value="1"/>
</dbReference>
<gene>
    <name evidence="8" type="ORF">FHX75_111157</name>
</gene>
<comment type="catalytic activity">
    <reaction evidence="5">
        <text>Hydrolysis of terminal, non-reducing alpha-D-galactose residues in alpha-D-galactosides, including galactose oligosaccharides, galactomannans and galactolipids.</text>
        <dbReference type="EC" id="3.2.1.22"/>
    </reaction>
</comment>
<dbReference type="Gene3D" id="3.20.20.70">
    <property type="entry name" value="Aldolase class I"/>
    <property type="match status" value="1"/>
</dbReference>
<keyword evidence="5" id="KW-1015">Disulfide bond</keyword>
<keyword evidence="4 5" id="KW-0326">Glycosidase</keyword>
<evidence type="ECO:0000313" key="8">
    <source>
        <dbReference type="EMBL" id="TWG28006.1"/>
    </source>
</evidence>
<evidence type="ECO:0000259" key="7">
    <source>
        <dbReference type="PROSITE" id="PS51175"/>
    </source>
</evidence>
<feature type="compositionally biased region" description="Polar residues" evidence="6">
    <location>
        <begin position="1"/>
        <end position="10"/>
    </location>
</feature>
<dbReference type="SUPFAM" id="SSF51445">
    <property type="entry name" value="(Trans)glycosidases"/>
    <property type="match status" value="1"/>
</dbReference>
<dbReference type="PROSITE" id="PS51175">
    <property type="entry name" value="CBM6"/>
    <property type="match status" value="1"/>
</dbReference>
<dbReference type="PANTHER" id="PTHR11452:SF75">
    <property type="entry name" value="ALPHA-GALACTOSIDASE MEL1"/>
    <property type="match status" value="1"/>
</dbReference>
<dbReference type="InterPro" id="IPR013780">
    <property type="entry name" value="Glyco_hydro_b"/>
</dbReference>
<keyword evidence="3 5" id="KW-0378">Hydrolase</keyword>
<feature type="compositionally biased region" description="Low complexity" evidence="6">
    <location>
        <begin position="44"/>
        <end position="57"/>
    </location>
</feature>
<accession>A0A561WVW0</accession>
<dbReference type="PANTHER" id="PTHR11452">
    <property type="entry name" value="ALPHA-GALACTOSIDASE/ALPHA-N-ACETYLGALACTOSAMINIDASE"/>
    <property type="match status" value="1"/>
</dbReference>
<comment type="caution">
    <text evidence="8">The sequence shown here is derived from an EMBL/GenBank/DDBJ whole genome shotgun (WGS) entry which is preliminary data.</text>
</comment>
<organism evidence="8 9">
    <name type="scientific">Micromonospora palomenae</name>
    <dbReference type="NCBI Taxonomy" id="1461247"/>
    <lineage>
        <taxon>Bacteria</taxon>
        <taxon>Bacillati</taxon>
        <taxon>Actinomycetota</taxon>
        <taxon>Actinomycetes</taxon>
        <taxon>Micromonosporales</taxon>
        <taxon>Micromonosporaceae</taxon>
        <taxon>Micromonospora</taxon>
    </lineage>
</organism>
<dbReference type="Pfam" id="PF17801">
    <property type="entry name" value="Melibiase_C"/>
    <property type="match status" value="1"/>
</dbReference>
<evidence type="ECO:0000256" key="3">
    <source>
        <dbReference type="ARBA" id="ARBA00022801"/>
    </source>
</evidence>
<dbReference type="RefSeq" id="WP_211364339.1">
    <property type="nucleotide sequence ID" value="NZ_VIXA01000001.1"/>
</dbReference>
<dbReference type="EC" id="3.2.1.22" evidence="5"/>
<dbReference type="InterPro" id="IPR008979">
    <property type="entry name" value="Galactose-bd-like_sf"/>
</dbReference>
<evidence type="ECO:0000256" key="5">
    <source>
        <dbReference type="RuleBase" id="RU361168"/>
    </source>
</evidence>
<evidence type="ECO:0000313" key="9">
    <source>
        <dbReference type="Proteomes" id="UP000319927"/>
    </source>
</evidence>
<dbReference type="InterPro" id="IPR017853">
    <property type="entry name" value="GH"/>
</dbReference>
<evidence type="ECO:0000256" key="1">
    <source>
        <dbReference type="ARBA" id="ARBA00009743"/>
    </source>
</evidence>
<dbReference type="CDD" id="cd14792">
    <property type="entry name" value="GH27"/>
    <property type="match status" value="1"/>
</dbReference>
<dbReference type="Pfam" id="PF22704">
    <property type="entry name" value="CBM13-like"/>
    <property type="match status" value="1"/>
</dbReference>
<dbReference type="Proteomes" id="UP000319927">
    <property type="component" value="Unassembled WGS sequence"/>
</dbReference>
<reference evidence="8 9" key="1">
    <citation type="submission" date="2019-06" db="EMBL/GenBank/DDBJ databases">
        <title>Sequencing the genomes of 1000 actinobacteria strains.</title>
        <authorList>
            <person name="Klenk H.-P."/>
        </authorList>
    </citation>
    <scope>NUCLEOTIDE SEQUENCE [LARGE SCALE GENOMIC DNA]</scope>
    <source>
        <strain evidence="8 9">DSM 102131</strain>
    </source>
</reference>
<dbReference type="InterPro" id="IPR002241">
    <property type="entry name" value="Glyco_hydro_27"/>
</dbReference>
<sequence length="654" mass="69638">MKSPLRTTAQRVEPPTRRESRVRTGVALAATLAVAIGAGAIPAQAAAPGAKTQAAAPGPKPSPAPNSAGAGATTKDPSPADRAAAQKAAAEAAAQGVADRPYLGWSSWSLQATKYPGVNPNGPASWLNEANVLQQADVLATKLKPYGYEYVNIDAGWSTNYQWEPNFDGYAREIASPERFPHGMKYVADAIHAKGLKAGIYLTVGLNKPLYGGGTVPIWNAPGCTTADIVYPDLRTTNGWDGAYKIDFSKPCAQKYVDSQAQLIADWGYDFLKFDGVGPGSFRSGDNYNNVADVAAWHAAIARTGRPIEFLLSWSLDRNYAADWKRYSNGWRIDTDVECYCDTLVTWNNSVKVRWDNVPGWTPWAGPGGWNNLDSLNVGNGEMDGITEDERQSYMTLWAISAAPLYIGDDLTKLDAYGLSLLTNREVIAIDQQGIPARPVTPTGPAQVWGMKNADNSYTVALFNMGSLPAQVTANWSSFGFGGTATVRDLWRHEELGVHNGAISATLPSHGSRLFKVTPTGVAPKVASYEAEASTNTLVRGASVGGCANCSGGAKVGNLYNGGALRINGVTVPKTGTYQVNIRYTTNDPRSATVSANGQNAVTLAFPPSGGWDIPATLTVAMQLRAGANTIEIDSTTPVYSPDIDKIEVPLTVR</sequence>
<evidence type="ECO:0000256" key="4">
    <source>
        <dbReference type="ARBA" id="ARBA00023295"/>
    </source>
</evidence>
<protein>
    <recommendedName>
        <fullName evidence="5">Alpha-galactosidase</fullName>
        <ecNumber evidence="5">3.2.1.22</ecNumber>
    </recommendedName>
    <alternativeName>
        <fullName evidence="5">Melibiase</fullName>
    </alternativeName>
</protein>
<dbReference type="InterPro" id="IPR013785">
    <property type="entry name" value="Aldolase_TIM"/>
</dbReference>
<comment type="similarity">
    <text evidence="1 5">Belongs to the glycosyl hydrolase 27 family.</text>
</comment>
<dbReference type="InterPro" id="IPR041233">
    <property type="entry name" value="Melibiase_C"/>
</dbReference>
<dbReference type="CDD" id="cd04081">
    <property type="entry name" value="CBM35_galactosidase-like"/>
    <property type="match status" value="1"/>
</dbReference>
<proteinExistence type="inferred from homology"/>
<evidence type="ECO:0000256" key="6">
    <source>
        <dbReference type="SAM" id="MobiDB-lite"/>
    </source>
</evidence>
<dbReference type="AlphaFoldDB" id="A0A561WVW0"/>
<dbReference type="InterPro" id="IPR055240">
    <property type="entry name" value="CBM13-like"/>
</dbReference>
<dbReference type="InterPro" id="IPR005084">
    <property type="entry name" value="CBM6"/>
</dbReference>